<evidence type="ECO:0000313" key="1">
    <source>
        <dbReference type="EMBL" id="SEK24489.1"/>
    </source>
</evidence>
<proteinExistence type="predicted"/>
<reference evidence="1 2" key="1">
    <citation type="submission" date="2016-10" db="EMBL/GenBank/DDBJ databases">
        <authorList>
            <person name="de Groot N.N."/>
        </authorList>
    </citation>
    <scope>NUCLEOTIDE SEQUENCE [LARGE SCALE GENOMIC DNA]</scope>
    <source>
        <strain evidence="1 2">KH2T6</strain>
    </source>
</reference>
<dbReference type="AlphaFoldDB" id="A0A1H7FEU0"/>
<sequence length="49" mass="5479">MKTLKKPIVKCGSALASLALKVGVTTNKQACIFWYNQPKEPKGINKFRK</sequence>
<accession>A0A1H7FEU0</accession>
<organism evidence="1 2">
    <name type="scientific">Ruminococcus albus</name>
    <dbReference type="NCBI Taxonomy" id="1264"/>
    <lineage>
        <taxon>Bacteria</taxon>
        <taxon>Bacillati</taxon>
        <taxon>Bacillota</taxon>
        <taxon>Clostridia</taxon>
        <taxon>Eubacteriales</taxon>
        <taxon>Oscillospiraceae</taxon>
        <taxon>Ruminococcus</taxon>
    </lineage>
</organism>
<dbReference type="RefSeq" id="WP_074828451.1">
    <property type="nucleotide sequence ID" value="NZ_FOAT01000001.1"/>
</dbReference>
<evidence type="ECO:0000313" key="2">
    <source>
        <dbReference type="Proteomes" id="UP000186015"/>
    </source>
</evidence>
<gene>
    <name evidence="1" type="ORF">SAMN05216469_101237</name>
</gene>
<dbReference type="InterPro" id="IPR009229">
    <property type="entry name" value="AgrD"/>
</dbReference>
<dbReference type="EMBL" id="FOAT01000001">
    <property type="protein sequence ID" value="SEK24489.1"/>
    <property type="molecule type" value="Genomic_DNA"/>
</dbReference>
<name>A0A1H7FEU0_RUMAL</name>
<protein>
    <submittedName>
        <fullName evidence="1">Cyclic lactone autoinducer peptide</fullName>
    </submittedName>
</protein>
<dbReference type="Proteomes" id="UP000186015">
    <property type="component" value="Unassembled WGS sequence"/>
</dbReference>
<dbReference type="OrthoDB" id="1824911at2"/>
<dbReference type="NCBIfam" id="TIGR04223">
    <property type="entry name" value="quorum_AgrD"/>
    <property type="match status" value="1"/>
</dbReference>